<feature type="region of interest" description="Disordered" evidence="1">
    <location>
        <begin position="36"/>
        <end position="69"/>
    </location>
</feature>
<evidence type="ECO:0000313" key="3">
    <source>
        <dbReference type="Proteomes" id="UP000250321"/>
    </source>
</evidence>
<name>A0A314ZMZ1_PRUYE</name>
<dbReference type="EMBL" id="PJQY01000095">
    <property type="protein sequence ID" value="PQQ18794.1"/>
    <property type="molecule type" value="Genomic_DNA"/>
</dbReference>
<accession>A0A314ZMZ1</accession>
<reference evidence="2 3" key="1">
    <citation type="submission" date="2018-02" db="EMBL/GenBank/DDBJ databases">
        <title>Draft genome of wild Prunus yedoensis var. nudiflora.</title>
        <authorList>
            <person name="Baek S."/>
            <person name="Kim J.-H."/>
            <person name="Choi K."/>
            <person name="Kim G.-B."/>
            <person name="Cho A."/>
            <person name="Jang H."/>
            <person name="Shin C.-H."/>
            <person name="Yu H.-J."/>
            <person name="Mun J.-H."/>
        </authorList>
    </citation>
    <scope>NUCLEOTIDE SEQUENCE [LARGE SCALE GENOMIC DNA]</scope>
    <source>
        <strain evidence="3">cv. Jeju island</strain>
        <tissue evidence="2">Leaf</tissue>
    </source>
</reference>
<dbReference type="Proteomes" id="UP000250321">
    <property type="component" value="Unassembled WGS sequence"/>
</dbReference>
<protein>
    <submittedName>
        <fullName evidence="2">Uncharacterized protein</fullName>
    </submittedName>
</protein>
<dbReference type="AlphaFoldDB" id="A0A314ZMZ1"/>
<proteinExistence type="predicted"/>
<sequence length="69" mass="7569">MNGKVKDADEAAAECGGRIGISSLLPAQQPRLCSWWPPHHDDDDRDSTCTPSTLEPSRLRPPRSKISTL</sequence>
<keyword evidence="3" id="KW-1185">Reference proteome</keyword>
<gene>
    <name evidence="2" type="ORF">Pyn_24735</name>
</gene>
<organism evidence="2 3">
    <name type="scientific">Prunus yedoensis var. nudiflora</name>
    <dbReference type="NCBI Taxonomy" id="2094558"/>
    <lineage>
        <taxon>Eukaryota</taxon>
        <taxon>Viridiplantae</taxon>
        <taxon>Streptophyta</taxon>
        <taxon>Embryophyta</taxon>
        <taxon>Tracheophyta</taxon>
        <taxon>Spermatophyta</taxon>
        <taxon>Magnoliopsida</taxon>
        <taxon>eudicotyledons</taxon>
        <taxon>Gunneridae</taxon>
        <taxon>Pentapetalae</taxon>
        <taxon>rosids</taxon>
        <taxon>fabids</taxon>
        <taxon>Rosales</taxon>
        <taxon>Rosaceae</taxon>
        <taxon>Amygdaloideae</taxon>
        <taxon>Amygdaleae</taxon>
        <taxon>Prunus</taxon>
    </lineage>
</organism>
<evidence type="ECO:0000313" key="2">
    <source>
        <dbReference type="EMBL" id="PQQ18794.1"/>
    </source>
</evidence>
<comment type="caution">
    <text evidence="2">The sequence shown here is derived from an EMBL/GenBank/DDBJ whole genome shotgun (WGS) entry which is preliminary data.</text>
</comment>
<evidence type="ECO:0000256" key="1">
    <source>
        <dbReference type="SAM" id="MobiDB-lite"/>
    </source>
</evidence>